<dbReference type="InterPro" id="IPR007905">
    <property type="entry name" value="EBP"/>
</dbReference>
<gene>
    <name evidence="16" type="primary">106072875</name>
</gene>
<evidence type="ECO:0000256" key="7">
    <source>
        <dbReference type="ARBA" id="ARBA00023011"/>
    </source>
</evidence>
<dbReference type="STRING" id="6526.A0A2C9JYD6"/>
<keyword evidence="4 13" id="KW-0812">Transmembrane</keyword>
<dbReference type="VEuPathDB" id="VectorBase:BGLAX_043288"/>
<evidence type="ECO:0000256" key="13">
    <source>
        <dbReference type="PROSITE-ProRule" id="PRU01087"/>
    </source>
</evidence>
<organism evidence="16 17">
    <name type="scientific">Biomphalaria glabrata</name>
    <name type="common">Bloodfluke planorb</name>
    <name type="synonym">Freshwater snail</name>
    <dbReference type="NCBI Taxonomy" id="6526"/>
    <lineage>
        <taxon>Eukaryota</taxon>
        <taxon>Metazoa</taxon>
        <taxon>Spiralia</taxon>
        <taxon>Lophotrochozoa</taxon>
        <taxon>Mollusca</taxon>
        <taxon>Gastropoda</taxon>
        <taxon>Heterobranchia</taxon>
        <taxon>Euthyneura</taxon>
        <taxon>Panpulmonata</taxon>
        <taxon>Hygrophila</taxon>
        <taxon>Lymnaeoidea</taxon>
        <taxon>Planorbidae</taxon>
        <taxon>Biomphalaria</taxon>
    </lineage>
</organism>
<dbReference type="VEuPathDB" id="VectorBase:BGLB009998"/>
<dbReference type="GO" id="GO:0016020">
    <property type="term" value="C:membrane"/>
    <property type="evidence" value="ECO:0007669"/>
    <property type="project" value="UniProtKB-SubCell"/>
</dbReference>
<keyword evidence="12" id="KW-0413">Isomerase</keyword>
<evidence type="ECO:0000256" key="6">
    <source>
        <dbReference type="ARBA" id="ARBA00022989"/>
    </source>
</evidence>
<keyword evidence="11" id="KW-0753">Steroid metabolism</keyword>
<dbReference type="PANTHER" id="PTHR14207">
    <property type="entry name" value="STEROL ISOMERASE"/>
    <property type="match status" value="1"/>
</dbReference>
<evidence type="ECO:0000256" key="3">
    <source>
        <dbReference type="ARBA" id="ARBA00022516"/>
    </source>
</evidence>
<dbReference type="EnsemblMetazoa" id="BGLB009998-RB">
    <property type="protein sequence ID" value="BGLB009998-PB"/>
    <property type="gene ID" value="BGLB009998"/>
</dbReference>
<feature type="transmembrane region" description="Helical" evidence="14">
    <location>
        <begin position="34"/>
        <end position="57"/>
    </location>
</feature>
<dbReference type="PANTHER" id="PTHR14207:SF0">
    <property type="entry name" value="3-BETA-HYDROXYSTEROID-DELTA(8),DELTA(7)-ISOMERASE"/>
    <property type="match status" value="1"/>
</dbReference>
<dbReference type="AlphaFoldDB" id="A0A2C9JYD6"/>
<dbReference type="Pfam" id="PF05241">
    <property type="entry name" value="EBP"/>
    <property type="match status" value="1"/>
</dbReference>
<protein>
    <recommendedName>
        <fullName evidence="15">EXPERA domain-containing protein</fullName>
    </recommendedName>
</protein>
<sequence length="249" mass="29020">MASEQPKSVLKHPYLPKDLKLPLYISNVKSTTEILAILAVAAGFLVIFAWYLSGLKLRQQKFCFKRRMVLCWFFLCAFIHMVLEGYFAIYHATLAGHTSILGEMWKEYSKCDSRYISSDTFTVCMETITAAIDGPLALITFLAFIYGSNYRYGFQLMLSLFQLYGDVLYFSTEWKDGFVHGHTDDPLFFYFYFLFLNSLWIIIPTILVIDALRHIASCQKVSDFYIDTYNRKMAKRNVSYYTNHHDKSK</sequence>
<keyword evidence="9 13" id="KW-0472">Membrane</keyword>
<keyword evidence="10" id="KW-1207">Sterol metabolism</keyword>
<keyword evidence="3" id="KW-0444">Lipid biosynthesis</keyword>
<evidence type="ECO:0000259" key="15">
    <source>
        <dbReference type="PROSITE" id="PS51751"/>
    </source>
</evidence>
<reference evidence="16" key="1">
    <citation type="submission" date="2020-05" db="UniProtKB">
        <authorList>
            <consortium name="EnsemblMetazoa"/>
        </authorList>
    </citation>
    <scope>IDENTIFICATION</scope>
    <source>
        <strain evidence="16">BB02</strain>
    </source>
</reference>
<feature type="domain" description="EXPERA" evidence="15">
    <location>
        <begin position="65"/>
        <end position="208"/>
    </location>
</feature>
<keyword evidence="8" id="KW-0443">Lipid metabolism</keyword>
<evidence type="ECO:0000256" key="1">
    <source>
        <dbReference type="ARBA" id="ARBA00004141"/>
    </source>
</evidence>
<evidence type="ECO:0000313" key="17">
    <source>
        <dbReference type="Proteomes" id="UP000076420"/>
    </source>
</evidence>
<evidence type="ECO:0000256" key="12">
    <source>
        <dbReference type="ARBA" id="ARBA00023235"/>
    </source>
</evidence>
<dbReference type="KEGG" id="bgt:106072875"/>
<evidence type="ECO:0000256" key="14">
    <source>
        <dbReference type="SAM" id="Phobius"/>
    </source>
</evidence>
<dbReference type="InterPro" id="IPR033118">
    <property type="entry name" value="EXPERA"/>
</dbReference>
<evidence type="ECO:0000256" key="11">
    <source>
        <dbReference type="ARBA" id="ARBA00023221"/>
    </source>
</evidence>
<dbReference type="Proteomes" id="UP000076420">
    <property type="component" value="Unassembled WGS sequence"/>
</dbReference>
<accession>A0A2C9JYD6</accession>
<evidence type="ECO:0000313" key="16">
    <source>
        <dbReference type="EnsemblMetazoa" id="BGLB009998-PB"/>
    </source>
</evidence>
<evidence type="ECO:0000256" key="5">
    <source>
        <dbReference type="ARBA" id="ARBA00022955"/>
    </source>
</evidence>
<evidence type="ECO:0000256" key="9">
    <source>
        <dbReference type="ARBA" id="ARBA00023136"/>
    </source>
</evidence>
<dbReference type="OrthoDB" id="58557at2759"/>
<evidence type="ECO:0000256" key="2">
    <source>
        <dbReference type="ARBA" id="ARBA00008337"/>
    </source>
</evidence>
<name>A0A2C9JYD6_BIOGL</name>
<dbReference type="GO" id="GO:0006695">
    <property type="term" value="P:cholesterol biosynthetic process"/>
    <property type="evidence" value="ECO:0007669"/>
    <property type="project" value="TreeGrafter"/>
</dbReference>
<feature type="transmembrane region" description="Helical" evidence="14">
    <location>
        <begin position="190"/>
        <end position="212"/>
    </location>
</feature>
<evidence type="ECO:0000256" key="10">
    <source>
        <dbReference type="ARBA" id="ARBA00023166"/>
    </source>
</evidence>
<comment type="subcellular location">
    <subcellularLocation>
        <location evidence="1">Membrane</location>
        <topology evidence="1">Multi-pass membrane protein</topology>
    </subcellularLocation>
</comment>
<feature type="transmembrane region" description="Helical" evidence="14">
    <location>
        <begin position="69"/>
        <end position="89"/>
    </location>
</feature>
<keyword evidence="5" id="KW-0752">Steroid biosynthesis</keyword>
<proteinExistence type="inferred from homology"/>
<dbReference type="PROSITE" id="PS51751">
    <property type="entry name" value="EXPERA"/>
    <property type="match status" value="1"/>
</dbReference>
<comment type="similarity">
    <text evidence="2">Belongs to the EBP family.</text>
</comment>
<dbReference type="GO" id="GO:0000247">
    <property type="term" value="F:C-8 sterol isomerase activity"/>
    <property type="evidence" value="ECO:0007669"/>
    <property type="project" value="TreeGrafter"/>
</dbReference>
<evidence type="ECO:0000256" key="8">
    <source>
        <dbReference type="ARBA" id="ARBA00023098"/>
    </source>
</evidence>
<keyword evidence="6 13" id="KW-1133">Transmembrane helix</keyword>
<keyword evidence="7" id="KW-0756">Sterol biosynthesis</keyword>
<feature type="transmembrane region" description="Helical" evidence="14">
    <location>
        <begin position="152"/>
        <end position="170"/>
    </location>
</feature>
<evidence type="ECO:0000256" key="4">
    <source>
        <dbReference type="ARBA" id="ARBA00022692"/>
    </source>
</evidence>
<dbReference type="GO" id="GO:0005783">
    <property type="term" value="C:endoplasmic reticulum"/>
    <property type="evidence" value="ECO:0007669"/>
    <property type="project" value="TreeGrafter"/>
</dbReference>
<dbReference type="GO" id="GO:0004769">
    <property type="term" value="F:steroid Delta-isomerase activity"/>
    <property type="evidence" value="ECO:0007669"/>
    <property type="project" value="TreeGrafter"/>
</dbReference>
<dbReference type="GO" id="GO:0047750">
    <property type="term" value="F:cholestenol delta-isomerase activity"/>
    <property type="evidence" value="ECO:0007669"/>
    <property type="project" value="InterPro"/>
</dbReference>
<feature type="transmembrane region" description="Helical" evidence="14">
    <location>
        <begin position="127"/>
        <end position="145"/>
    </location>
</feature>